<sequence length="412" mass="45840">MSGSQSPERRTTGVLRPHGYRRRNTNPKKRASSIEAVIAESSRLLPDETFGMTNASLSQGTGSTPESPIVLDDGPIDVSISQPTVDGKEDPRLGVVPCISGGNVTQPIVISGNLQPHPRGRLGASANSSIVCSPSRRSRRIAKQGGSPDYARIAYPMRRLRLTAPSQVHQTEPRKEPEDAPDRPKSSTLRRRSSAARKNRNPSPAKLDQQRITTLWQQCLKEYLLCMEVADDANVYDLIARPHDLALEYPLTHITECKRLGTSKDTGFFMVHFRDTSGIAQVDWNLGQKLLMDRLPAVCQDQEDGTTKTVHGAVMIGAYVRFYKRQGAEPVALVSFENAQDTLHIETDLPTIIKHLTAIRDEWELEREVNAIEAAHEAAHEAETEYTTKCVSEAQTESEIVEEWMTWLNEEP</sequence>
<organism evidence="2 3">
    <name type="scientific">Aspergillus sclerotiicarbonarius (strain CBS 121057 / IBT 28362)</name>
    <dbReference type="NCBI Taxonomy" id="1448318"/>
    <lineage>
        <taxon>Eukaryota</taxon>
        <taxon>Fungi</taxon>
        <taxon>Dikarya</taxon>
        <taxon>Ascomycota</taxon>
        <taxon>Pezizomycotina</taxon>
        <taxon>Eurotiomycetes</taxon>
        <taxon>Eurotiomycetidae</taxon>
        <taxon>Eurotiales</taxon>
        <taxon>Aspergillaceae</taxon>
        <taxon>Aspergillus</taxon>
        <taxon>Aspergillus subgen. Circumdati</taxon>
    </lineage>
</organism>
<accession>A0A319EL39</accession>
<protein>
    <submittedName>
        <fullName evidence="2">Uncharacterized protein</fullName>
    </submittedName>
</protein>
<evidence type="ECO:0000313" key="3">
    <source>
        <dbReference type="Proteomes" id="UP000248423"/>
    </source>
</evidence>
<feature type="region of interest" description="Disordered" evidence="1">
    <location>
        <begin position="119"/>
        <end position="152"/>
    </location>
</feature>
<dbReference type="Proteomes" id="UP000248423">
    <property type="component" value="Unassembled WGS sequence"/>
</dbReference>
<feature type="compositionally biased region" description="Basic and acidic residues" evidence="1">
    <location>
        <begin position="171"/>
        <end position="185"/>
    </location>
</feature>
<evidence type="ECO:0000313" key="2">
    <source>
        <dbReference type="EMBL" id="PYI11017.1"/>
    </source>
</evidence>
<feature type="compositionally biased region" description="Basic residues" evidence="1">
    <location>
        <begin position="188"/>
        <end position="200"/>
    </location>
</feature>
<dbReference type="OrthoDB" id="4508584at2759"/>
<evidence type="ECO:0000256" key="1">
    <source>
        <dbReference type="SAM" id="MobiDB-lite"/>
    </source>
</evidence>
<dbReference type="AlphaFoldDB" id="A0A319EL39"/>
<proteinExistence type="predicted"/>
<feature type="region of interest" description="Disordered" evidence="1">
    <location>
        <begin position="1"/>
        <end position="33"/>
    </location>
</feature>
<reference evidence="2 3" key="1">
    <citation type="submission" date="2018-02" db="EMBL/GenBank/DDBJ databases">
        <title>The genomes of Aspergillus section Nigri reveals drivers in fungal speciation.</title>
        <authorList>
            <consortium name="DOE Joint Genome Institute"/>
            <person name="Vesth T.C."/>
            <person name="Nybo J."/>
            <person name="Theobald S."/>
            <person name="Brandl J."/>
            <person name="Frisvad J.C."/>
            <person name="Nielsen K.F."/>
            <person name="Lyhne E.K."/>
            <person name="Kogle M.E."/>
            <person name="Kuo A."/>
            <person name="Riley R."/>
            <person name="Clum A."/>
            <person name="Nolan M."/>
            <person name="Lipzen A."/>
            <person name="Salamov A."/>
            <person name="Henrissat B."/>
            <person name="Wiebenga A."/>
            <person name="De vries R.P."/>
            <person name="Grigoriev I.V."/>
            <person name="Mortensen U.H."/>
            <person name="Andersen M.R."/>
            <person name="Baker S.E."/>
        </authorList>
    </citation>
    <scope>NUCLEOTIDE SEQUENCE [LARGE SCALE GENOMIC DNA]</scope>
    <source>
        <strain evidence="2 3">CBS 121057</strain>
    </source>
</reference>
<name>A0A319EL39_ASPSB</name>
<gene>
    <name evidence="2" type="ORF">BO78DRAFT_382900</name>
</gene>
<dbReference type="VEuPathDB" id="FungiDB:BO78DRAFT_382900"/>
<feature type="region of interest" description="Disordered" evidence="1">
    <location>
        <begin position="165"/>
        <end position="208"/>
    </location>
</feature>
<keyword evidence="3" id="KW-1185">Reference proteome</keyword>
<dbReference type="EMBL" id="KZ826319">
    <property type="protein sequence ID" value="PYI11017.1"/>
    <property type="molecule type" value="Genomic_DNA"/>
</dbReference>
<feature type="compositionally biased region" description="Basic residues" evidence="1">
    <location>
        <begin position="18"/>
        <end position="31"/>
    </location>
</feature>